<evidence type="ECO:0000256" key="2">
    <source>
        <dbReference type="ARBA" id="ARBA00013064"/>
    </source>
</evidence>
<evidence type="ECO:0000256" key="4">
    <source>
        <dbReference type="ARBA" id="ARBA00022912"/>
    </source>
</evidence>
<dbReference type="EMBL" id="CP036287">
    <property type="protein sequence ID" value="QDU67198.1"/>
    <property type="molecule type" value="Genomic_DNA"/>
</dbReference>
<dbReference type="Pfam" id="PF01451">
    <property type="entry name" value="LMWPc"/>
    <property type="match status" value="1"/>
</dbReference>
<evidence type="ECO:0000313" key="8">
    <source>
        <dbReference type="EMBL" id="QDU67198.1"/>
    </source>
</evidence>
<dbReference type="InterPro" id="IPR050438">
    <property type="entry name" value="LMW_PTPase"/>
</dbReference>
<evidence type="ECO:0000256" key="5">
    <source>
        <dbReference type="ARBA" id="ARBA00051722"/>
    </source>
</evidence>
<feature type="active site" evidence="6">
    <location>
        <position position="211"/>
    </location>
</feature>
<name>A0A518BJQ0_9BACT</name>
<dbReference type="PANTHER" id="PTHR11717">
    <property type="entry name" value="LOW MOLECULAR WEIGHT PROTEIN TYROSINE PHOSPHATASE"/>
    <property type="match status" value="1"/>
</dbReference>
<comment type="catalytic activity">
    <reaction evidence="5">
        <text>O-phospho-L-tyrosyl-[protein] + H2O = L-tyrosyl-[protein] + phosphate</text>
        <dbReference type="Rhea" id="RHEA:10684"/>
        <dbReference type="Rhea" id="RHEA-COMP:10136"/>
        <dbReference type="Rhea" id="RHEA-COMP:20101"/>
        <dbReference type="ChEBI" id="CHEBI:15377"/>
        <dbReference type="ChEBI" id="CHEBI:43474"/>
        <dbReference type="ChEBI" id="CHEBI:46858"/>
        <dbReference type="ChEBI" id="CHEBI:61978"/>
        <dbReference type="EC" id="3.1.3.48"/>
    </reaction>
</comment>
<dbReference type="PRINTS" id="PR00719">
    <property type="entry name" value="LMWPTPASE"/>
</dbReference>
<comment type="similarity">
    <text evidence="1">Belongs to the low molecular weight phosphotyrosine protein phosphatase family.</text>
</comment>
<sequence length="349" mass="36113">MTATCKRIPLPDRAPSNEAVSAIAQALDGGGVVGLPTECGYVLAADVNDPGVLAAFGSNATPLVQAVAGPNRATGDLQLQPLVARLVERYWPGPLTIDGIASDARRRAFRATAHVGTRGLVEALGHGLVWTPASDAEGAALTDADAVERVHGSGLRLLADGGPTRLAEAAAVLRVGPGAFELTREGLLPIESLRQTAGLSIGFVCTGNTCRSPMAETLARADLARRLASDDLTRFGFSVVSAGVFAGPGSPPSAHAVTAMAERGLDLEGHRSRSATPELIASLDRVYCLTRSHLEALRMSLPPGRADHLDLLDPQGGDVPDPVGGSLDDYQRCARAIAAMVSARGESWA</sequence>
<dbReference type="Gene3D" id="3.40.50.2300">
    <property type="match status" value="1"/>
</dbReference>
<dbReference type="KEGG" id="pbap:Pla133_22760"/>
<dbReference type="Pfam" id="PF01300">
    <property type="entry name" value="Sua5_yciO_yrdC"/>
    <property type="match status" value="1"/>
</dbReference>
<dbReference type="EC" id="3.1.3.48" evidence="2"/>
<evidence type="ECO:0000256" key="1">
    <source>
        <dbReference type="ARBA" id="ARBA00011063"/>
    </source>
</evidence>
<dbReference type="InterPro" id="IPR017945">
    <property type="entry name" value="DHBP_synth_RibB-like_a/b_dom"/>
</dbReference>
<dbReference type="Gene3D" id="3.90.870.10">
    <property type="entry name" value="DHBP synthase"/>
    <property type="match status" value="1"/>
</dbReference>
<dbReference type="AlphaFoldDB" id="A0A518BJQ0"/>
<dbReference type="SUPFAM" id="SSF52788">
    <property type="entry name" value="Phosphotyrosine protein phosphatases I"/>
    <property type="match status" value="1"/>
</dbReference>
<keyword evidence="3 8" id="KW-0378">Hydrolase</keyword>
<dbReference type="PROSITE" id="PS51163">
    <property type="entry name" value="YRDC"/>
    <property type="match status" value="1"/>
</dbReference>
<dbReference type="RefSeq" id="WP_419192371.1">
    <property type="nucleotide sequence ID" value="NZ_CP036287.1"/>
</dbReference>
<feature type="active site" description="Nucleophile" evidence="6">
    <location>
        <position position="205"/>
    </location>
</feature>
<feature type="domain" description="YrdC-like" evidence="7">
    <location>
        <begin position="17"/>
        <end position="188"/>
    </location>
</feature>
<dbReference type="GO" id="GO:0004725">
    <property type="term" value="F:protein tyrosine phosphatase activity"/>
    <property type="evidence" value="ECO:0007669"/>
    <property type="project" value="UniProtKB-EC"/>
</dbReference>
<organism evidence="8 9">
    <name type="scientific">Engelhardtia mirabilis</name>
    <dbReference type="NCBI Taxonomy" id="2528011"/>
    <lineage>
        <taxon>Bacteria</taxon>
        <taxon>Pseudomonadati</taxon>
        <taxon>Planctomycetota</taxon>
        <taxon>Planctomycetia</taxon>
        <taxon>Planctomycetia incertae sedis</taxon>
        <taxon>Engelhardtia</taxon>
    </lineage>
</organism>
<reference evidence="8 9" key="1">
    <citation type="submission" date="2019-02" db="EMBL/GenBank/DDBJ databases">
        <title>Deep-cultivation of Planctomycetes and their phenomic and genomic characterization uncovers novel biology.</title>
        <authorList>
            <person name="Wiegand S."/>
            <person name="Jogler M."/>
            <person name="Boedeker C."/>
            <person name="Pinto D."/>
            <person name="Vollmers J."/>
            <person name="Rivas-Marin E."/>
            <person name="Kohn T."/>
            <person name="Peeters S.H."/>
            <person name="Heuer A."/>
            <person name="Rast P."/>
            <person name="Oberbeckmann S."/>
            <person name="Bunk B."/>
            <person name="Jeske O."/>
            <person name="Meyerdierks A."/>
            <person name="Storesund J.E."/>
            <person name="Kallscheuer N."/>
            <person name="Luecker S."/>
            <person name="Lage O.M."/>
            <person name="Pohl T."/>
            <person name="Merkel B.J."/>
            <person name="Hornburger P."/>
            <person name="Mueller R.-W."/>
            <person name="Bruemmer F."/>
            <person name="Labrenz M."/>
            <person name="Spormann A.M."/>
            <person name="Op den Camp H."/>
            <person name="Overmann J."/>
            <person name="Amann R."/>
            <person name="Jetten M.S.M."/>
            <person name="Mascher T."/>
            <person name="Medema M.H."/>
            <person name="Devos D.P."/>
            <person name="Kaster A.-K."/>
            <person name="Ovreas L."/>
            <person name="Rohde M."/>
            <person name="Galperin M.Y."/>
            <person name="Jogler C."/>
        </authorList>
    </citation>
    <scope>NUCLEOTIDE SEQUENCE [LARGE SCALE GENOMIC DNA]</scope>
    <source>
        <strain evidence="8 9">Pla133</strain>
    </source>
</reference>
<accession>A0A518BJQ0</accession>
<dbReference type="InterPro" id="IPR023485">
    <property type="entry name" value="Ptyr_pPase"/>
</dbReference>
<evidence type="ECO:0000256" key="3">
    <source>
        <dbReference type="ARBA" id="ARBA00022801"/>
    </source>
</evidence>
<dbReference type="Proteomes" id="UP000316921">
    <property type="component" value="Chromosome"/>
</dbReference>
<feature type="active site" description="Proton donor" evidence="6">
    <location>
        <position position="321"/>
    </location>
</feature>
<dbReference type="InterPro" id="IPR036196">
    <property type="entry name" value="Ptyr_pPase_sf"/>
</dbReference>
<dbReference type="SMART" id="SM00226">
    <property type="entry name" value="LMWPc"/>
    <property type="match status" value="1"/>
</dbReference>
<keyword evidence="4" id="KW-0904">Protein phosphatase</keyword>
<evidence type="ECO:0000313" key="9">
    <source>
        <dbReference type="Proteomes" id="UP000316921"/>
    </source>
</evidence>
<dbReference type="PANTHER" id="PTHR11717:SF31">
    <property type="entry name" value="LOW MOLECULAR WEIGHT PROTEIN-TYROSINE-PHOSPHATASE ETP-RELATED"/>
    <property type="match status" value="1"/>
</dbReference>
<gene>
    <name evidence="8" type="primary">ywlE</name>
    <name evidence="8" type="ORF">Pla133_22760</name>
</gene>
<dbReference type="InterPro" id="IPR006070">
    <property type="entry name" value="Sua5-like_dom"/>
</dbReference>
<proteinExistence type="inferred from homology"/>
<dbReference type="SUPFAM" id="SSF55821">
    <property type="entry name" value="YrdC/RibB"/>
    <property type="match status" value="1"/>
</dbReference>
<dbReference type="InterPro" id="IPR017867">
    <property type="entry name" value="Tyr_phospatase_low_mol_wt"/>
</dbReference>
<dbReference type="GO" id="GO:0003725">
    <property type="term" value="F:double-stranded RNA binding"/>
    <property type="evidence" value="ECO:0007669"/>
    <property type="project" value="InterPro"/>
</dbReference>
<evidence type="ECO:0000256" key="6">
    <source>
        <dbReference type="PIRSR" id="PIRSR617867-1"/>
    </source>
</evidence>
<evidence type="ECO:0000259" key="7">
    <source>
        <dbReference type="PROSITE" id="PS51163"/>
    </source>
</evidence>
<keyword evidence="9" id="KW-1185">Reference proteome</keyword>
<protein>
    <recommendedName>
        <fullName evidence="2">protein-tyrosine-phosphatase</fullName>
        <ecNumber evidence="2">3.1.3.48</ecNumber>
    </recommendedName>
</protein>